<dbReference type="InterPro" id="IPR009737">
    <property type="entry name" value="Aim32/Apd1-like"/>
</dbReference>
<sequence length="254" mass="26996">MEDLDFRCSVASSDDGEPMAGTAPTDAAFLLVEHAGSWGRQAVAESRMPEGVRAHLGSLSGVRVQLIRRHGGGDDDGVRVFHAVADTGGFAVRTTVLARVEDLLDLDLERDLVEHDGLLWLVCTNGRRDRCCAELGRPITAALADRWPHETWETTHLGGHRFAGTLLALPSGQTLGRLTPDNAVAACAEVSAGGVPLGLSRGRAGRGGAEQVRELHVLAGGRPDVEVREVVGPPRRQSCGDLPAKPSSTWRVVV</sequence>
<evidence type="ECO:0000313" key="2">
    <source>
        <dbReference type="Proteomes" id="UP000244867"/>
    </source>
</evidence>
<dbReference type="SUPFAM" id="SSF52833">
    <property type="entry name" value="Thioredoxin-like"/>
    <property type="match status" value="1"/>
</dbReference>
<comment type="caution">
    <text evidence="1">The sequence shown here is derived from an EMBL/GenBank/DDBJ whole genome shotgun (WGS) entry which is preliminary data.</text>
</comment>
<dbReference type="Pfam" id="PF06999">
    <property type="entry name" value="Suc_Fer-like"/>
    <property type="match status" value="1"/>
</dbReference>
<dbReference type="RefSeq" id="WP_108345683.1">
    <property type="nucleotide sequence ID" value="NZ_PYXZ01000008.1"/>
</dbReference>
<protein>
    <submittedName>
        <fullName evidence="1">Sucrase ferredoxin</fullName>
    </submittedName>
</protein>
<dbReference type="InterPro" id="IPR036249">
    <property type="entry name" value="Thioredoxin-like_sf"/>
</dbReference>
<gene>
    <name evidence="1" type="ORF">C7S10_17275</name>
</gene>
<dbReference type="Proteomes" id="UP000244867">
    <property type="component" value="Unassembled WGS sequence"/>
</dbReference>
<reference evidence="1 2" key="1">
    <citation type="submission" date="2018-03" db="EMBL/GenBank/DDBJ databases">
        <authorList>
            <person name="Keele B.F."/>
        </authorList>
    </citation>
    <scope>NUCLEOTIDE SEQUENCE [LARGE SCALE GENOMIC DNA]</scope>
    <source>
        <strain evidence="1 2">IB-3</strain>
    </source>
</reference>
<proteinExistence type="predicted"/>
<accession>A0A2R7YVB4</accession>
<keyword evidence="2" id="KW-1185">Reference proteome</keyword>
<dbReference type="EMBL" id="PYXZ01000008">
    <property type="protein sequence ID" value="PUA79819.1"/>
    <property type="molecule type" value="Genomic_DNA"/>
</dbReference>
<evidence type="ECO:0000313" key="1">
    <source>
        <dbReference type="EMBL" id="PUA79819.1"/>
    </source>
</evidence>
<organism evidence="1 2">
    <name type="scientific">Nocardioides currus</name>
    <dbReference type="NCBI Taxonomy" id="2133958"/>
    <lineage>
        <taxon>Bacteria</taxon>
        <taxon>Bacillati</taxon>
        <taxon>Actinomycetota</taxon>
        <taxon>Actinomycetes</taxon>
        <taxon>Propionibacteriales</taxon>
        <taxon>Nocardioidaceae</taxon>
        <taxon>Nocardioides</taxon>
    </lineage>
</organism>
<dbReference type="OrthoDB" id="3399139at2"/>
<dbReference type="CDD" id="cd03062">
    <property type="entry name" value="TRX_Fd_Sucrase"/>
    <property type="match status" value="1"/>
</dbReference>
<name>A0A2R7YVB4_9ACTN</name>
<dbReference type="AlphaFoldDB" id="A0A2R7YVB4"/>